<dbReference type="PANTHER" id="PTHR43245">
    <property type="entry name" value="BIFUNCTIONAL POLYMYXIN RESISTANCE PROTEIN ARNA"/>
    <property type="match status" value="1"/>
</dbReference>
<evidence type="ECO:0000313" key="3">
    <source>
        <dbReference type="Proteomes" id="UP001622594"/>
    </source>
</evidence>
<dbReference type="Gene3D" id="3.40.50.720">
    <property type="entry name" value="NAD(P)-binding Rossmann-like Domain"/>
    <property type="match status" value="1"/>
</dbReference>
<organism evidence="2 3">
    <name type="scientific">Streptomyces zaomyceticus</name>
    <dbReference type="NCBI Taxonomy" id="68286"/>
    <lineage>
        <taxon>Bacteria</taxon>
        <taxon>Bacillati</taxon>
        <taxon>Actinomycetota</taxon>
        <taxon>Actinomycetes</taxon>
        <taxon>Kitasatosporales</taxon>
        <taxon>Streptomycetaceae</taxon>
        <taxon>Streptomyces</taxon>
    </lineage>
</organism>
<reference evidence="2 3" key="1">
    <citation type="submission" date="2022-10" db="EMBL/GenBank/DDBJ databases">
        <title>The complete genomes of actinobacterial strains from the NBC collection.</title>
        <authorList>
            <person name="Joergensen T.S."/>
            <person name="Alvarez Arevalo M."/>
            <person name="Sterndorff E.B."/>
            <person name="Faurdal D."/>
            <person name="Vuksanovic O."/>
            <person name="Mourched A.-S."/>
            <person name="Charusanti P."/>
            <person name="Shaw S."/>
            <person name="Blin K."/>
            <person name="Weber T."/>
        </authorList>
    </citation>
    <scope>NUCLEOTIDE SEQUENCE [LARGE SCALE GENOMIC DNA]</scope>
    <source>
        <strain evidence="2 3">NBC_00123</strain>
        <plasmid evidence="2 3">unnamed2</plasmid>
    </source>
</reference>
<feature type="domain" description="NAD-dependent epimerase/dehydratase" evidence="1">
    <location>
        <begin position="6"/>
        <end position="209"/>
    </location>
</feature>
<dbReference type="Pfam" id="PF01370">
    <property type="entry name" value="Epimerase"/>
    <property type="match status" value="1"/>
</dbReference>
<gene>
    <name evidence="2" type="ORF">OG814_42515</name>
</gene>
<dbReference type="PANTHER" id="PTHR43245:SF52">
    <property type="entry name" value="NAD-DEPENDENT EPIMERASE_DEHYDRATASE"/>
    <property type="match status" value="1"/>
</dbReference>
<keyword evidence="2" id="KW-0614">Plasmid</keyword>
<dbReference type="InterPro" id="IPR036291">
    <property type="entry name" value="NAD(P)-bd_dom_sf"/>
</dbReference>
<dbReference type="InterPro" id="IPR001509">
    <property type="entry name" value="Epimerase_deHydtase"/>
</dbReference>
<protein>
    <submittedName>
        <fullName evidence="2">NAD-dependent epimerase/dehydratase family protein</fullName>
    </submittedName>
</protein>
<dbReference type="Proteomes" id="UP001622594">
    <property type="component" value="Plasmid unnamed2"/>
</dbReference>
<dbReference type="SUPFAM" id="SSF51735">
    <property type="entry name" value="NAD(P)-binding Rossmann-fold domains"/>
    <property type="match status" value="1"/>
</dbReference>
<geneLocation type="plasmid" evidence="2 3">
    <name>unnamed2</name>
</geneLocation>
<keyword evidence="3" id="KW-1185">Reference proteome</keyword>
<name>A0ABZ1LNP2_9ACTN</name>
<dbReference type="EMBL" id="CP108190">
    <property type="protein sequence ID" value="WTR75945.1"/>
    <property type="molecule type" value="Genomic_DNA"/>
</dbReference>
<accession>A0ABZ1LNP2</accession>
<dbReference type="InterPro" id="IPR050177">
    <property type="entry name" value="Lipid_A_modif_metabolic_enz"/>
</dbReference>
<dbReference type="RefSeq" id="WP_331717620.1">
    <property type="nucleotide sequence ID" value="NZ_CP108063.1"/>
</dbReference>
<evidence type="ECO:0000259" key="1">
    <source>
        <dbReference type="Pfam" id="PF01370"/>
    </source>
</evidence>
<proteinExistence type="predicted"/>
<evidence type="ECO:0000313" key="2">
    <source>
        <dbReference type="EMBL" id="WTR75945.1"/>
    </source>
</evidence>
<sequence length="319" mass="33413">MKADRVVLTGATGFIGSAVLRELRRLSEERCEAIVVRAVGRRPPVGLTGADEWVDADLMDPRTLAGVCEGADVLLHVAALVAADEESCVAVNVRGTAALMAEAVRAGVDRSVHLSTAAVYGLGPFRGIAVDEVVPAPVSPASRTRLAGETHALAAGASVLRPGLVLGAGDRWAVPALAELLGAVPALWGGGRARMSLVEVEDLARLIAHTGLTGALPGGRIWHAGHPEPVTLAALVDALAREGIVAAPELTLPPAACLERLRASDTHLSPRQFSLFAEDFWFDSREVWRAAGCPVGPGPLDRLVSSAQWYRDLLRGRTA</sequence>